<dbReference type="PANTHER" id="PTHR32071">
    <property type="entry name" value="TRANSCRIPTIONAL REGULATORY PROTEIN"/>
    <property type="match status" value="1"/>
</dbReference>
<dbReference type="InterPro" id="IPR009057">
    <property type="entry name" value="Homeodomain-like_sf"/>
</dbReference>
<reference evidence="7 8" key="1">
    <citation type="submission" date="2016-10" db="EMBL/GenBank/DDBJ databases">
        <title>The whole genome sequencing and assembly of Bacillus simplex DSM 1321 strain.</title>
        <authorList>
            <person name="Park M.-K."/>
            <person name="Lee Y.-J."/>
            <person name="Yi H."/>
            <person name="Bahn Y.-S."/>
            <person name="Kim J.F."/>
            <person name="Lee D.-W."/>
        </authorList>
    </citation>
    <scope>NUCLEOTIDE SEQUENCE [LARGE SCALE GENOMIC DNA]</scope>
    <source>
        <strain evidence="7 8">DSM 1321</strain>
    </source>
</reference>
<dbReference type="PROSITE" id="PS00675">
    <property type="entry name" value="SIGMA54_INTERACT_1"/>
    <property type="match status" value="1"/>
</dbReference>
<dbReference type="InterPro" id="IPR058031">
    <property type="entry name" value="AAA_lid_NorR"/>
</dbReference>
<keyword evidence="4" id="KW-0238">DNA-binding</keyword>
<feature type="domain" description="Sigma-54 factor interaction" evidence="6">
    <location>
        <begin position="157"/>
        <end position="385"/>
    </location>
</feature>
<dbReference type="PANTHER" id="PTHR32071:SF74">
    <property type="entry name" value="TRANSCRIPTIONAL ACTIVATOR ROCR"/>
    <property type="match status" value="1"/>
</dbReference>
<dbReference type="AlphaFoldDB" id="A0A223EJE6"/>
<dbReference type="GO" id="GO:0043565">
    <property type="term" value="F:sequence-specific DNA binding"/>
    <property type="evidence" value="ECO:0007669"/>
    <property type="project" value="InterPro"/>
</dbReference>
<dbReference type="Proteomes" id="UP000214618">
    <property type="component" value="Chromosome"/>
</dbReference>
<dbReference type="Gene3D" id="3.30.450.20">
    <property type="entry name" value="PAS domain"/>
    <property type="match status" value="1"/>
</dbReference>
<dbReference type="InterPro" id="IPR002078">
    <property type="entry name" value="Sigma_54_int"/>
</dbReference>
<dbReference type="GeneID" id="56474341"/>
<dbReference type="Gene3D" id="1.10.10.60">
    <property type="entry name" value="Homeodomain-like"/>
    <property type="match status" value="1"/>
</dbReference>
<name>A0A223EJE6_9BACI</name>
<proteinExistence type="predicted"/>
<evidence type="ECO:0000256" key="2">
    <source>
        <dbReference type="ARBA" id="ARBA00022840"/>
    </source>
</evidence>
<evidence type="ECO:0000313" key="8">
    <source>
        <dbReference type="Proteomes" id="UP000214618"/>
    </source>
</evidence>
<dbReference type="EMBL" id="CP017704">
    <property type="protein sequence ID" value="ASS95354.1"/>
    <property type="molecule type" value="Genomic_DNA"/>
</dbReference>
<dbReference type="PROSITE" id="PS50045">
    <property type="entry name" value="SIGMA54_INTERACT_4"/>
    <property type="match status" value="1"/>
</dbReference>
<dbReference type="InterPro" id="IPR025662">
    <property type="entry name" value="Sigma_54_int_dom_ATP-bd_1"/>
</dbReference>
<dbReference type="InterPro" id="IPR025944">
    <property type="entry name" value="Sigma_54_int_dom_CS"/>
</dbReference>
<evidence type="ECO:0000259" key="6">
    <source>
        <dbReference type="PROSITE" id="PS50045"/>
    </source>
</evidence>
<keyword evidence="2" id="KW-0067">ATP-binding</keyword>
<keyword evidence="3" id="KW-0805">Transcription regulation</keyword>
<dbReference type="Pfam" id="PF25601">
    <property type="entry name" value="AAA_lid_14"/>
    <property type="match status" value="1"/>
</dbReference>
<keyword evidence="5" id="KW-0804">Transcription</keyword>
<dbReference type="SUPFAM" id="SSF46689">
    <property type="entry name" value="Homeodomain-like"/>
    <property type="match status" value="1"/>
</dbReference>
<keyword evidence="1" id="KW-0547">Nucleotide-binding</keyword>
<dbReference type="CDD" id="cd00009">
    <property type="entry name" value="AAA"/>
    <property type="match status" value="1"/>
</dbReference>
<dbReference type="PROSITE" id="PS00688">
    <property type="entry name" value="SIGMA54_INTERACT_3"/>
    <property type="match status" value="1"/>
</dbReference>
<evidence type="ECO:0000256" key="4">
    <source>
        <dbReference type="ARBA" id="ARBA00023125"/>
    </source>
</evidence>
<evidence type="ECO:0000256" key="5">
    <source>
        <dbReference type="ARBA" id="ARBA00023163"/>
    </source>
</evidence>
<dbReference type="PRINTS" id="PR01590">
    <property type="entry name" value="HTHFIS"/>
</dbReference>
<dbReference type="FunFam" id="3.40.50.300:FF:000006">
    <property type="entry name" value="DNA-binding transcriptional regulator NtrC"/>
    <property type="match status" value="1"/>
</dbReference>
<dbReference type="Gene3D" id="3.40.50.300">
    <property type="entry name" value="P-loop containing nucleotide triphosphate hydrolases"/>
    <property type="match status" value="1"/>
</dbReference>
<dbReference type="Gene3D" id="1.10.8.60">
    <property type="match status" value="1"/>
</dbReference>
<dbReference type="PROSITE" id="PS00676">
    <property type="entry name" value="SIGMA54_INTERACT_2"/>
    <property type="match status" value="1"/>
</dbReference>
<dbReference type="GO" id="GO:0006355">
    <property type="term" value="P:regulation of DNA-templated transcription"/>
    <property type="evidence" value="ECO:0007669"/>
    <property type="project" value="InterPro"/>
</dbReference>
<gene>
    <name evidence="7" type="ORF">BS1321_16400</name>
</gene>
<dbReference type="InterPro" id="IPR027417">
    <property type="entry name" value="P-loop_NTPase"/>
</dbReference>
<organism evidence="7 8">
    <name type="scientific">Peribacillus simplex NBRC 15720 = DSM 1321</name>
    <dbReference type="NCBI Taxonomy" id="1349754"/>
    <lineage>
        <taxon>Bacteria</taxon>
        <taxon>Bacillati</taxon>
        <taxon>Bacillota</taxon>
        <taxon>Bacilli</taxon>
        <taxon>Bacillales</taxon>
        <taxon>Bacillaceae</taxon>
        <taxon>Peribacillus</taxon>
    </lineage>
</organism>
<dbReference type="RefSeq" id="WP_063235838.1">
    <property type="nucleotide sequence ID" value="NZ_BCVO01000032.1"/>
</dbReference>
<dbReference type="InterPro" id="IPR003593">
    <property type="entry name" value="AAA+_ATPase"/>
</dbReference>
<dbReference type="InterPro" id="IPR002197">
    <property type="entry name" value="HTH_Fis"/>
</dbReference>
<dbReference type="GO" id="GO:0005524">
    <property type="term" value="F:ATP binding"/>
    <property type="evidence" value="ECO:0007669"/>
    <property type="project" value="UniProtKB-KW"/>
</dbReference>
<dbReference type="SUPFAM" id="SSF52540">
    <property type="entry name" value="P-loop containing nucleoside triphosphate hydrolases"/>
    <property type="match status" value="1"/>
</dbReference>
<dbReference type="InterPro" id="IPR025943">
    <property type="entry name" value="Sigma_54_int_dom_ATP-bd_2"/>
</dbReference>
<sequence>MSRLDNYEILDQLKYIDGITIIDNKGTILFTIKFNPIFHSEILEREEILGESLFSVFPTLNEKSSTLLNALKTGRPIFKGKQEIVDFMGRKIETTNISLPIRAHGKIIGAIELSKERSKEDSIPNNAIEINSEMFKGDKRLLENIRPERAKYTLKDIITDNEQMKNLKSLTEKIAKGSSPVFIYGETGTGKELFAQSLHNASNRAEKPFIAQNCAAIPEALIESILFGTIKGSFTGAENNPGLFEIAEGGTIFLDEINSMPIHLQSKLLRVLQDGYIRRLGDRNIRKVDVRIITASNKRPEDCVKDKDMRLDLYYRLCVMTLNIPPLRERINDIKPLLDFFISKYNVLLHKNITNVSKEVYDFLLRYSWPGNVRELEHIVEFAINQIDEWEDTLQMKDIEERVKNFIRHSEEEFQIEPLKDAVARLEKIMIEKAIHQTKNNVSQAAKLLEIPRQTLQNKIRLYEIVPKS</sequence>
<dbReference type="Pfam" id="PF02954">
    <property type="entry name" value="HTH_8"/>
    <property type="match status" value="1"/>
</dbReference>
<evidence type="ECO:0000256" key="3">
    <source>
        <dbReference type="ARBA" id="ARBA00023015"/>
    </source>
</evidence>
<dbReference type="SMART" id="SM00382">
    <property type="entry name" value="AAA"/>
    <property type="match status" value="1"/>
</dbReference>
<evidence type="ECO:0000256" key="1">
    <source>
        <dbReference type="ARBA" id="ARBA00022741"/>
    </source>
</evidence>
<dbReference type="Pfam" id="PF00158">
    <property type="entry name" value="Sigma54_activat"/>
    <property type="match status" value="1"/>
</dbReference>
<evidence type="ECO:0000313" key="7">
    <source>
        <dbReference type="EMBL" id="ASS95354.1"/>
    </source>
</evidence>
<dbReference type="OrthoDB" id="9771372at2"/>
<accession>A0A223EJE6</accession>
<protein>
    <submittedName>
        <fullName evidence="7">Sigma-54-dependent Fis family transcriptional regulator</fullName>
    </submittedName>
</protein>